<dbReference type="PROSITE" id="PS51257">
    <property type="entry name" value="PROKAR_LIPOPROTEIN"/>
    <property type="match status" value="1"/>
</dbReference>
<dbReference type="AlphaFoldDB" id="A0A179DMQ8"/>
<proteinExistence type="predicted"/>
<sequence length="344" mass="37977">MKKRRKFYPVFFILIVLTVACKKSDKINQDTAVQEGKQAIVNAVTTVPKGATTLFFKSSFQANTSIQARVGTKSKLIGTDNGYTWNGNVTNGFEGIPYLFSQSINFNDTNTANGSAAILNDPTGGTNTTNKVLRFEIVNAAENDAGSVATGGKKGRVQLDCQVSGTKFKEYYQEVKLLVPAGFNALANTNNPFYMTMFEYFDDLDNNYAPDIGSFRISINLIKANGGLSFAVQGQNCVVDNTWRTAYTYTATSKIPINQWFTIKLFIKQAIGSDLNGNIQLALNDSIVINCNNQISSALQRNNGYESIYPLKLYASKTAVDAVKNSGNQFKIYWDDFLLQLTKR</sequence>
<accession>A0A179DMQ8</accession>
<comment type="caution">
    <text evidence="1">The sequence shown here is derived from an EMBL/GenBank/DDBJ whole genome shotgun (WGS) entry which is preliminary data.</text>
</comment>
<reference evidence="1 2" key="1">
    <citation type="submission" date="2016-04" db="EMBL/GenBank/DDBJ databases">
        <authorList>
            <person name="Evans L.H."/>
            <person name="Alamgir A."/>
            <person name="Owens N."/>
            <person name="Weber N.D."/>
            <person name="Virtaneva K."/>
            <person name="Barbian K."/>
            <person name="Babar A."/>
            <person name="Rosenke K."/>
        </authorList>
    </citation>
    <scope>NUCLEOTIDE SEQUENCE [LARGE SCALE GENOMIC DNA]</scope>
    <source>
        <strain evidence="1 2">CCM 8644</strain>
    </source>
</reference>
<protein>
    <submittedName>
        <fullName evidence="1">Uncharacterized protein</fullName>
    </submittedName>
</protein>
<gene>
    <name evidence="1" type="ORF">A5893_02515</name>
</gene>
<dbReference type="Proteomes" id="UP000078459">
    <property type="component" value="Unassembled WGS sequence"/>
</dbReference>
<dbReference type="EMBL" id="LWHJ01000011">
    <property type="protein sequence ID" value="OAQ42010.1"/>
    <property type="molecule type" value="Genomic_DNA"/>
</dbReference>
<keyword evidence="2" id="KW-1185">Reference proteome</keyword>
<name>A0A179DMQ8_9SPHI</name>
<dbReference type="RefSeq" id="WP_068821042.1">
    <property type="nucleotide sequence ID" value="NZ_LWHJ01000011.1"/>
</dbReference>
<reference evidence="1 2" key="2">
    <citation type="submission" date="2016-06" db="EMBL/GenBank/DDBJ databases">
        <title>Pedobacter psychrophilus sp. nov., isolated from Antarctic fragmentary rock.</title>
        <authorList>
            <person name="Svec P."/>
        </authorList>
    </citation>
    <scope>NUCLEOTIDE SEQUENCE [LARGE SCALE GENOMIC DNA]</scope>
    <source>
        <strain evidence="1 2">CCM 8644</strain>
    </source>
</reference>
<evidence type="ECO:0000313" key="2">
    <source>
        <dbReference type="Proteomes" id="UP000078459"/>
    </source>
</evidence>
<evidence type="ECO:0000313" key="1">
    <source>
        <dbReference type="EMBL" id="OAQ42010.1"/>
    </source>
</evidence>
<organism evidence="1 2">
    <name type="scientific">Pedobacter psychrophilus</name>
    <dbReference type="NCBI Taxonomy" id="1826909"/>
    <lineage>
        <taxon>Bacteria</taxon>
        <taxon>Pseudomonadati</taxon>
        <taxon>Bacteroidota</taxon>
        <taxon>Sphingobacteriia</taxon>
        <taxon>Sphingobacteriales</taxon>
        <taxon>Sphingobacteriaceae</taxon>
        <taxon>Pedobacter</taxon>
    </lineage>
</organism>
<dbReference type="Gene3D" id="2.60.120.200">
    <property type="match status" value="1"/>
</dbReference>